<evidence type="ECO:0000313" key="2">
    <source>
        <dbReference type="EMBL" id="GAA5114398.1"/>
    </source>
</evidence>
<keyword evidence="3" id="KW-1185">Reference proteome</keyword>
<comment type="caution">
    <text evidence="2">The sequence shown here is derived from an EMBL/GenBank/DDBJ whole genome shotgun (WGS) entry which is preliminary data.</text>
</comment>
<accession>A0ABP9NC76</accession>
<keyword evidence="1" id="KW-0812">Transmembrane</keyword>
<keyword evidence="1" id="KW-0472">Membrane</keyword>
<protein>
    <submittedName>
        <fullName evidence="2">Uncharacterized protein</fullName>
    </submittedName>
</protein>
<sequence length="308" mass="34788">MCYIKFDGNDCTYSLDTLALEKDIILPNPILNPKGQLVAVKGRLTNIKMISVLAPISSAFYESYDEYRKKQFKAKLGAVIGIFNLGPAAASASLDRPRGSLEMCVFIQAQLDGQPIEGWIGYGQFHENDEVKVVVDKSYAEHWQVYAIARPKDHVISILPRCDQGKKPFIKFSWGLYLKIYVPCIFALASFMFMFIWMVTNLPEAVVGAIAILLFFQIAVAFVGRSLYVEGKNSYVPLAEKIFAALGWPNISSISLPNMNKKHVRKLIQQGEYRNWDEKKDTGTKPTPTCNYLSGFFYYDKELDGKTE</sequence>
<dbReference type="NCBIfam" id="NF041560">
    <property type="entry name" value="T6SS_Burk_ExIF"/>
    <property type="match status" value="1"/>
</dbReference>
<feature type="transmembrane region" description="Helical" evidence="1">
    <location>
        <begin position="205"/>
        <end position="224"/>
    </location>
</feature>
<dbReference type="EMBL" id="BAABHY010000008">
    <property type="protein sequence ID" value="GAA5114398.1"/>
    <property type="molecule type" value="Genomic_DNA"/>
</dbReference>
<feature type="transmembrane region" description="Helical" evidence="1">
    <location>
        <begin position="176"/>
        <end position="199"/>
    </location>
</feature>
<name>A0ABP9NC76_9GAMM</name>
<dbReference type="InterPro" id="IPR048130">
    <property type="entry name" value="T6SS_ExIF-like"/>
</dbReference>
<organism evidence="2 3">
    <name type="scientific">Orbus sasakiae</name>
    <dbReference type="NCBI Taxonomy" id="1078475"/>
    <lineage>
        <taxon>Bacteria</taxon>
        <taxon>Pseudomonadati</taxon>
        <taxon>Pseudomonadota</taxon>
        <taxon>Gammaproteobacteria</taxon>
        <taxon>Orbales</taxon>
        <taxon>Orbaceae</taxon>
        <taxon>Orbus</taxon>
    </lineage>
</organism>
<dbReference type="RefSeq" id="WP_345492571.1">
    <property type="nucleotide sequence ID" value="NZ_BAABHY010000008.1"/>
</dbReference>
<evidence type="ECO:0000313" key="3">
    <source>
        <dbReference type="Proteomes" id="UP001500171"/>
    </source>
</evidence>
<reference evidence="3" key="1">
    <citation type="journal article" date="2019" name="Int. J. Syst. Evol. Microbiol.">
        <title>The Global Catalogue of Microorganisms (GCM) 10K type strain sequencing project: providing services to taxonomists for standard genome sequencing and annotation.</title>
        <authorList>
            <consortium name="The Broad Institute Genomics Platform"/>
            <consortium name="The Broad Institute Genome Sequencing Center for Infectious Disease"/>
            <person name="Wu L."/>
            <person name="Ma J."/>
        </authorList>
    </citation>
    <scope>NUCLEOTIDE SEQUENCE [LARGE SCALE GENOMIC DNA]</scope>
    <source>
        <strain evidence="3">JCM 18050</strain>
    </source>
</reference>
<evidence type="ECO:0000256" key="1">
    <source>
        <dbReference type="SAM" id="Phobius"/>
    </source>
</evidence>
<gene>
    <name evidence="2" type="ORF">GCM10023211_23910</name>
</gene>
<dbReference type="Proteomes" id="UP001500171">
    <property type="component" value="Unassembled WGS sequence"/>
</dbReference>
<proteinExistence type="predicted"/>
<keyword evidence="1" id="KW-1133">Transmembrane helix</keyword>